<reference evidence="5" key="3">
    <citation type="submission" date="2015-06" db="UniProtKB">
        <authorList>
            <consortium name="EnsemblMetazoa"/>
        </authorList>
    </citation>
    <scope>IDENTIFICATION</scope>
</reference>
<evidence type="ECO:0000259" key="3">
    <source>
        <dbReference type="SMART" id="SM00093"/>
    </source>
</evidence>
<dbReference type="KEGG" id="hro:HELRODRAFT_66915"/>
<feature type="domain" description="Serpin" evidence="3">
    <location>
        <begin position="34"/>
        <end position="401"/>
    </location>
</feature>
<dbReference type="Gene3D" id="2.30.39.10">
    <property type="entry name" value="Alpha-1-antitrypsin, domain 1"/>
    <property type="match status" value="1"/>
</dbReference>
<dbReference type="InterPro" id="IPR023796">
    <property type="entry name" value="Serpin_dom"/>
</dbReference>
<dbReference type="GeneID" id="20213976"/>
<evidence type="ECO:0000256" key="2">
    <source>
        <dbReference type="RuleBase" id="RU000411"/>
    </source>
</evidence>
<dbReference type="GO" id="GO:0005615">
    <property type="term" value="C:extracellular space"/>
    <property type="evidence" value="ECO:0000318"/>
    <property type="project" value="GO_Central"/>
</dbReference>
<dbReference type="eggNOG" id="KOG2392">
    <property type="taxonomic scope" value="Eukaryota"/>
</dbReference>
<dbReference type="PANTHER" id="PTHR11461">
    <property type="entry name" value="SERINE PROTEASE INHIBITOR, SERPIN"/>
    <property type="match status" value="1"/>
</dbReference>
<dbReference type="AlphaFoldDB" id="T1FYS8"/>
<proteinExistence type="inferred from homology"/>
<organism evidence="5 6">
    <name type="scientific">Helobdella robusta</name>
    <name type="common">Californian leech</name>
    <dbReference type="NCBI Taxonomy" id="6412"/>
    <lineage>
        <taxon>Eukaryota</taxon>
        <taxon>Metazoa</taxon>
        <taxon>Spiralia</taxon>
        <taxon>Lophotrochozoa</taxon>
        <taxon>Annelida</taxon>
        <taxon>Clitellata</taxon>
        <taxon>Hirudinea</taxon>
        <taxon>Rhynchobdellida</taxon>
        <taxon>Glossiphoniidae</taxon>
        <taxon>Helobdella</taxon>
    </lineage>
</organism>
<dbReference type="CTD" id="20213976"/>
<dbReference type="InterPro" id="IPR042178">
    <property type="entry name" value="Serpin_sf_1"/>
</dbReference>
<dbReference type="PROSITE" id="PS00284">
    <property type="entry name" value="SERPIN"/>
    <property type="match status" value="1"/>
</dbReference>
<dbReference type="InterPro" id="IPR042185">
    <property type="entry name" value="Serpin_sf_2"/>
</dbReference>
<dbReference type="OrthoDB" id="1063785at2759"/>
<dbReference type="InParanoid" id="T1FYS8"/>
<sequence length="410" mass="46629">MDGPSQDGNEPVRIIRTTRTHLLCLSRAHNKFSIQLYQEFAKDGKRPGNFVISPVSVSLGLGMIHIGARGSSREELNKSLHLHEVQDNQLLPAYAALHWDVTKTAQPRGGIFEFAIRLFAQPGHVMTAAYERICSRYDITRMKNVDFRNRPDLARKEINQWAEEKTHGRVKDVLPTGIADTDTSLLLLCATYAKLSFLYPFDKKKTTCLPFYLHMEAPQVPMMYQRRCFRMAFIYKLDCDILELPLSSGELKFLVLLPRRSENITRLEMKLSRSVLDNALDRMQEELVDVYLPKFRYELGIICWDALVKLGIKNLYISGKADFSGLDGTTSLFLSRVFHHLCFEIDEGASTPATEVNSSIGPDTSVQQQVPKIFRADHPFLFLVIEERTAAIHFIGRVFRPQTSSVASVT</sequence>
<reference evidence="6" key="1">
    <citation type="submission" date="2012-12" db="EMBL/GenBank/DDBJ databases">
        <authorList>
            <person name="Hellsten U."/>
            <person name="Grimwood J."/>
            <person name="Chapman J.A."/>
            <person name="Shapiro H."/>
            <person name="Aerts A."/>
            <person name="Otillar R.P."/>
            <person name="Terry A.Y."/>
            <person name="Boore J.L."/>
            <person name="Simakov O."/>
            <person name="Marletaz F."/>
            <person name="Cho S.-J."/>
            <person name="Edsinger-Gonzales E."/>
            <person name="Havlak P."/>
            <person name="Kuo D.-H."/>
            <person name="Larsson T."/>
            <person name="Lv J."/>
            <person name="Arendt D."/>
            <person name="Savage R."/>
            <person name="Osoegawa K."/>
            <person name="de Jong P."/>
            <person name="Lindberg D.R."/>
            <person name="Seaver E.C."/>
            <person name="Weisblat D.A."/>
            <person name="Putnam N.H."/>
            <person name="Grigoriev I.V."/>
            <person name="Rokhsar D.S."/>
        </authorList>
    </citation>
    <scope>NUCLEOTIDE SEQUENCE</scope>
</reference>
<dbReference type="HOGENOM" id="CLU_023330_0_1_1"/>
<reference evidence="4 6" key="2">
    <citation type="journal article" date="2013" name="Nature">
        <title>Insights into bilaterian evolution from three spiralian genomes.</title>
        <authorList>
            <person name="Simakov O."/>
            <person name="Marletaz F."/>
            <person name="Cho S.J."/>
            <person name="Edsinger-Gonzales E."/>
            <person name="Havlak P."/>
            <person name="Hellsten U."/>
            <person name="Kuo D.H."/>
            <person name="Larsson T."/>
            <person name="Lv J."/>
            <person name="Arendt D."/>
            <person name="Savage R."/>
            <person name="Osoegawa K."/>
            <person name="de Jong P."/>
            <person name="Grimwood J."/>
            <person name="Chapman J.A."/>
            <person name="Shapiro H."/>
            <person name="Aerts A."/>
            <person name="Otillar R.P."/>
            <person name="Terry A.Y."/>
            <person name="Boore J.L."/>
            <person name="Grigoriev I.V."/>
            <person name="Lindberg D.R."/>
            <person name="Seaver E.C."/>
            <person name="Weisblat D.A."/>
            <person name="Putnam N.H."/>
            <person name="Rokhsar D.S."/>
        </authorList>
    </citation>
    <scope>NUCLEOTIDE SEQUENCE</scope>
</reference>
<dbReference type="OMA" id="FKRICTH"/>
<dbReference type="RefSeq" id="XP_009022490.1">
    <property type="nucleotide sequence ID" value="XM_009024242.1"/>
</dbReference>
<dbReference type="PANTHER" id="PTHR11461:SF211">
    <property type="entry name" value="GH10112P-RELATED"/>
    <property type="match status" value="1"/>
</dbReference>
<dbReference type="EMBL" id="KB097143">
    <property type="protein sequence ID" value="ESN99158.1"/>
    <property type="molecule type" value="Genomic_DNA"/>
</dbReference>
<dbReference type="CDD" id="cd00172">
    <property type="entry name" value="serpin"/>
    <property type="match status" value="1"/>
</dbReference>
<accession>T1FYS8</accession>
<dbReference type="STRING" id="6412.T1FYS8"/>
<dbReference type="Pfam" id="PF00079">
    <property type="entry name" value="Serpin"/>
    <property type="match status" value="1"/>
</dbReference>
<dbReference type="EMBL" id="AMQM01001133">
    <property type="status" value="NOT_ANNOTATED_CDS"/>
    <property type="molecule type" value="Genomic_DNA"/>
</dbReference>
<dbReference type="Gene3D" id="3.30.497.10">
    <property type="entry name" value="Antithrombin, subunit I, domain 2"/>
    <property type="match status" value="1"/>
</dbReference>
<gene>
    <name evidence="5" type="primary">20213976</name>
    <name evidence="4" type="ORF">HELRODRAFT_66915</name>
</gene>
<evidence type="ECO:0000313" key="5">
    <source>
        <dbReference type="EnsemblMetazoa" id="HelroP66915"/>
    </source>
</evidence>
<dbReference type="EnsemblMetazoa" id="HelroT66915">
    <property type="protein sequence ID" value="HelroP66915"/>
    <property type="gene ID" value="HelroG66915"/>
</dbReference>
<dbReference type="InterPro" id="IPR023795">
    <property type="entry name" value="Serpin_CS"/>
</dbReference>
<dbReference type="InterPro" id="IPR036186">
    <property type="entry name" value="Serpin_sf"/>
</dbReference>
<name>T1FYS8_HELRO</name>
<dbReference type="GO" id="GO:0004867">
    <property type="term" value="F:serine-type endopeptidase inhibitor activity"/>
    <property type="evidence" value="ECO:0007669"/>
    <property type="project" value="InterPro"/>
</dbReference>
<evidence type="ECO:0000313" key="4">
    <source>
        <dbReference type="EMBL" id="ESN99158.1"/>
    </source>
</evidence>
<dbReference type="SUPFAM" id="SSF56574">
    <property type="entry name" value="Serpins"/>
    <property type="match status" value="1"/>
</dbReference>
<protein>
    <recommendedName>
        <fullName evidence="3">Serpin domain-containing protein</fullName>
    </recommendedName>
</protein>
<evidence type="ECO:0000256" key="1">
    <source>
        <dbReference type="ARBA" id="ARBA00009500"/>
    </source>
</evidence>
<keyword evidence="6" id="KW-1185">Reference proteome</keyword>
<evidence type="ECO:0000313" key="6">
    <source>
        <dbReference type="Proteomes" id="UP000015101"/>
    </source>
</evidence>
<dbReference type="Proteomes" id="UP000015101">
    <property type="component" value="Unassembled WGS sequence"/>
</dbReference>
<comment type="similarity">
    <text evidence="1 2">Belongs to the serpin family.</text>
</comment>
<dbReference type="InterPro" id="IPR000215">
    <property type="entry name" value="Serpin_fam"/>
</dbReference>
<dbReference type="SMART" id="SM00093">
    <property type="entry name" value="SERPIN"/>
    <property type="match status" value="1"/>
</dbReference>